<dbReference type="OMA" id="FHINDFT"/>
<dbReference type="HOGENOM" id="CLU_043873_0_0_1"/>
<dbReference type="InterPro" id="IPR036691">
    <property type="entry name" value="Endo/exonu/phosph_ase_sf"/>
</dbReference>
<dbReference type="PANTHER" id="PTHR19446">
    <property type="entry name" value="REVERSE TRANSCRIPTASES"/>
    <property type="match status" value="1"/>
</dbReference>
<dbReference type="Proteomes" id="UP000014500">
    <property type="component" value="Unassembled WGS sequence"/>
</dbReference>
<dbReference type="STRING" id="126957.T1IYS6"/>
<accession>T1IYS6</accession>
<name>T1IYS6_STRMM</name>
<evidence type="ECO:0000313" key="1">
    <source>
        <dbReference type="EnsemblMetazoa" id="SMAR006393-PA"/>
    </source>
</evidence>
<dbReference type="Gene3D" id="3.60.10.10">
    <property type="entry name" value="Endonuclease/exonuclease/phosphatase"/>
    <property type="match status" value="1"/>
</dbReference>
<evidence type="ECO:0000313" key="2">
    <source>
        <dbReference type="Proteomes" id="UP000014500"/>
    </source>
</evidence>
<reference evidence="2" key="1">
    <citation type="submission" date="2011-05" db="EMBL/GenBank/DDBJ databases">
        <authorList>
            <person name="Richards S.R."/>
            <person name="Qu J."/>
            <person name="Jiang H."/>
            <person name="Jhangiani S.N."/>
            <person name="Agravi P."/>
            <person name="Goodspeed R."/>
            <person name="Gross S."/>
            <person name="Mandapat C."/>
            <person name="Jackson L."/>
            <person name="Mathew T."/>
            <person name="Pu L."/>
            <person name="Thornton R."/>
            <person name="Saada N."/>
            <person name="Wilczek-Boney K.B."/>
            <person name="Lee S."/>
            <person name="Kovar C."/>
            <person name="Wu Y."/>
            <person name="Scherer S.E."/>
            <person name="Worley K.C."/>
            <person name="Muzny D.M."/>
            <person name="Gibbs R."/>
        </authorList>
    </citation>
    <scope>NUCLEOTIDE SEQUENCE</scope>
    <source>
        <strain evidence="2">Brora</strain>
    </source>
</reference>
<reference evidence="1" key="2">
    <citation type="submission" date="2015-02" db="UniProtKB">
        <authorList>
            <consortium name="EnsemblMetazoa"/>
        </authorList>
    </citation>
    <scope>IDENTIFICATION</scope>
</reference>
<evidence type="ECO:0008006" key="3">
    <source>
        <dbReference type="Google" id="ProtNLM"/>
    </source>
</evidence>
<organism evidence="1 2">
    <name type="scientific">Strigamia maritima</name>
    <name type="common">European centipede</name>
    <name type="synonym">Geophilus maritimus</name>
    <dbReference type="NCBI Taxonomy" id="126957"/>
    <lineage>
        <taxon>Eukaryota</taxon>
        <taxon>Metazoa</taxon>
        <taxon>Ecdysozoa</taxon>
        <taxon>Arthropoda</taxon>
        <taxon>Myriapoda</taxon>
        <taxon>Chilopoda</taxon>
        <taxon>Pleurostigmophora</taxon>
        <taxon>Geophilomorpha</taxon>
        <taxon>Linotaeniidae</taxon>
        <taxon>Strigamia</taxon>
    </lineage>
</organism>
<proteinExistence type="predicted"/>
<protein>
    <recommendedName>
        <fullName evidence="3">Endonuclease/exonuclease/phosphatase domain-containing protein</fullName>
    </recommendedName>
</protein>
<dbReference type="PhylomeDB" id="T1IYS6"/>
<dbReference type="EMBL" id="JH431696">
    <property type="status" value="NOT_ANNOTATED_CDS"/>
    <property type="molecule type" value="Genomic_DNA"/>
</dbReference>
<dbReference type="AlphaFoldDB" id="T1IYS6"/>
<dbReference type="eggNOG" id="KOG1075">
    <property type="taxonomic scope" value="Eukaryota"/>
</dbReference>
<dbReference type="EnsemblMetazoa" id="SMAR006393-RA">
    <property type="protein sequence ID" value="SMAR006393-PA"/>
    <property type="gene ID" value="SMAR006393"/>
</dbReference>
<keyword evidence="2" id="KW-1185">Reference proteome</keyword>
<sequence length="488" mass="56562">MLKGSEIYIDEDFNSESRNTRAMLFKEAKRQREAGNKAVLRFDKIVIKGETFVWNVDQQELEPMRRKEAINEFRHGEEAGQVEMNMPKKRVARVEGAVFEDTTLNTEGMKLLDFCDLNALKIMNGCSAGDREGRFTFIGSLGASVIDYALIKEENPELTLEVVPRTESEHLPLCIKLDWEPNRIETMKAVERTRWSLDESAKILYKTTLDQELNKQDLSTNAGIELALQNLNACINCAAIDAKLRKTTGNQSREHWFDRDYKKEKCNVGRLLYKFRRSKNVGDRITYTMAKKNLRRLCQSKKKKGNKKFGIRLIPVRTQPSFVKKSISLSGRRLEKGQDIPLDEWKDYFMRVLNRRDARVSANPYVEADRIISKQHKFLNRDFEEGEFRKTISQLKKRKAAGPDGIINEFYQAMSGEAKTIALKIVNDIWHGEECPEEWRTGVIIPIFKSDKTRDVGNYRGITLLIVYTRSLQRLWRSGCKIGLKRRM</sequence>